<keyword evidence="2" id="KW-1185">Reference proteome</keyword>
<name>A0A518E422_9BACT</name>
<proteinExistence type="predicted"/>
<dbReference type="InterPro" id="IPR038695">
    <property type="entry name" value="Saro_0823-like_sf"/>
</dbReference>
<evidence type="ECO:0000313" key="2">
    <source>
        <dbReference type="Proteomes" id="UP000317648"/>
    </source>
</evidence>
<dbReference type="EMBL" id="CP036433">
    <property type="protein sequence ID" value="QDU98845.1"/>
    <property type="molecule type" value="Genomic_DNA"/>
</dbReference>
<sequence>MTGPHQMIDADTGAVLVPRLQLATTFWQRFRGLQFRQALAADEGLLIIPCSSLHTHWMRFAIDVVMLDQGDNVLKLHENLRPWRILTAAPGTHSVLEVTTGCLRNFHPGQRVSVVDKETKQPGPHFPAKP</sequence>
<dbReference type="RefSeq" id="WP_231756463.1">
    <property type="nucleotide sequence ID" value="NZ_CP036433.1"/>
</dbReference>
<dbReference type="Pfam" id="PF02643">
    <property type="entry name" value="DUF192"/>
    <property type="match status" value="1"/>
</dbReference>
<accession>A0A518E422</accession>
<organism evidence="1 2">
    <name type="scientific">Lignipirellula cremea</name>
    <dbReference type="NCBI Taxonomy" id="2528010"/>
    <lineage>
        <taxon>Bacteria</taxon>
        <taxon>Pseudomonadati</taxon>
        <taxon>Planctomycetota</taxon>
        <taxon>Planctomycetia</taxon>
        <taxon>Pirellulales</taxon>
        <taxon>Pirellulaceae</taxon>
        <taxon>Lignipirellula</taxon>
    </lineage>
</organism>
<dbReference type="KEGG" id="lcre:Pla8534_67560"/>
<gene>
    <name evidence="1" type="ORF">Pla8534_67560</name>
</gene>
<dbReference type="Proteomes" id="UP000317648">
    <property type="component" value="Chromosome"/>
</dbReference>
<dbReference type="AlphaFoldDB" id="A0A518E422"/>
<protein>
    <recommendedName>
        <fullName evidence="3">ACR</fullName>
    </recommendedName>
</protein>
<evidence type="ECO:0008006" key="3">
    <source>
        <dbReference type="Google" id="ProtNLM"/>
    </source>
</evidence>
<dbReference type="PANTHER" id="PTHR37953">
    <property type="entry name" value="UPF0127 PROTEIN MJ1496"/>
    <property type="match status" value="1"/>
</dbReference>
<reference evidence="1 2" key="1">
    <citation type="submission" date="2019-02" db="EMBL/GenBank/DDBJ databases">
        <title>Deep-cultivation of Planctomycetes and their phenomic and genomic characterization uncovers novel biology.</title>
        <authorList>
            <person name="Wiegand S."/>
            <person name="Jogler M."/>
            <person name="Boedeker C."/>
            <person name="Pinto D."/>
            <person name="Vollmers J."/>
            <person name="Rivas-Marin E."/>
            <person name="Kohn T."/>
            <person name="Peeters S.H."/>
            <person name="Heuer A."/>
            <person name="Rast P."/>
            <person name="Oberbeckmann S."/>
            <person name="Bunk B."/>
            <person name="Jeske O."/>
            <person name="Meyerdierks A."/>
            <person name="Storesund J.E."/>
            <person name="Kallscheuer N."/>
            <person name="Luecker S."/>
            <person name="Lage O.M."/>
            <person name="Pohl T."/>
            <person name="Merkel B.J."/>
            <person name="Hornburger P."/>
            <person name="Mueller R.-W."/>
            <person name="Bruemmer F."/>
            <person name="Labrenz M."/>
            <person name="Spormann A.M."/>
            <person name="Op den Camp H."/>
            <person name="Overmann J."/>
            <person name="Amann R."/>
            <person name="Jetten M.S.M."/>
            <person name="Mascher T."/>
            <person name="Medema M.H."/>
            <person name="Devos D.P."/>
            <person name="Kaster A.-K."/>
            <person name="Ovreas L."/>
            <person name="Rohde M."/>
            <person name="Galperin M.Y."/>
            <person name="Jogler C."/>
        </authorList>
    </citation>
    <scope>NUCLEOTIDE SEQUENCE [LARGE SCALE GENOMIC DNA]</scope>
    <source>
        <strain evidence="1 2">Pla85_3_4</strain>
    </source>
</reference>
<dbReference type="PANTHER" id="PTHR37953:SF1">
    <property type="entry name" value="UPF0127 PROTEIN MJ1496"/>
    <property type="match status" value="1"/>
</dbReference>
<evidence type="ECO:0000313" key="1">
    <source>
        <dbReference type="EMBL" id="QDU98845.1"/>
    </source>
</evidence>
<dbReference type="InterPro" id="IPR003795">
    <property type="entry name" value="DUF192"/>
</dbReference>
<dbReference type="Gene3D" id="2.60.120.1140">
    <property type="entry name" value="Protein of unknown function DUF192"/>
    <property type="match status" value="1"/>
</dbReference>